<dbReference type="OrthoDB" id="9763290at2"/>
<dbReference type="Proteomes" id="UP000007809">
    <property type="component" value="Chromosome"/>
</dbReference>
<keyword evidence="14" id="KW-1185">Reference proteome</keyword>
<reference evidence="13 14" key="1">
    <citation type="journal article" date="2011" name="J. Bacteriol.">
        <title>Genome sequence of the 1,4-dioxane-degrading Pseudonocardia dioxanivorans strain CB1190.</title>
        <authorList>
            <person name="Sales C.M."/>
            <person name="Mahendra S."/>
            <person name="Grostern A."/>
            <person name="Parales R.E."/>
            <person name="Goodwin L.A."/>
            <person name="Woyke T."/>
            <person name="Nolan M."/>
            <person name="Lapidus A."/>
            <person name="Chertkov O."/>
            <person name="Ovchinnikova G."/>
            <person name="Sczyrba A."/>
            <person name="Alvarez-Cohen L."/>
        </authorList>
    </citation>
    <scope>NUCLEOTIDE SEQUENCE [LARGE SCALE GENOMIC DNA]</scope>
    <source>
        <strain evidence="14">ATCC 55486 / DSM 44775 / JCM 13855 / CB1190</strain>
    </source>
</reference>
<comment type="pathway">
    <text evidence="1">Amino-acid biosynthesis; L-asparagine biosynthesis; L-asparagine from L-aspartate (L-Gln route): step 1/1.</text>
</comment>
<feature type="region of interest" description="Disordered" evidence="11">
    <location>
        <begin position="332"/>
        <end position="402"/>
    </location>
</feature>
<evidence type="ECO:0000259" key="12">
    <source>
        <dbReference type="PROSITE" id="PS51278"/>
    </source>
</evidence>
<dbReference type="SUPFAM" id="SSF56235">
    <property type="entry name" value="N-terminal nucleophile aminohydrolases (Ntn hydrolases)"/>
    <property type="match status" value="1"/>
</dbReference>
<evidence type="ECO:0000256" key="5">
    <source>
        <dbReference type="ARBA" id="ARBA00022679"/>
    </source>
</evidence>
<protein>
    <recommendedName>
        <fullName evidence="3">asparagine synthase (glutamine-hydrolyzing)</fullName>
        <ecNumber evidence="3">6.3.5.4</ecNumber>
    </recommendedName>
</protein>
<dbReference type="NCBIfam" id="TIGR01536">
    <property type="entry name" value="asn_synth_AEB"/>
    <property type="match status" value="1"/>
</dbReference>
<keyword evidence="8" id="KW-0028">Amino-acid biosynthesis</keyword>
<evidence type="ECO:0000256" key="6">
    <source>
        <dbReference type="ARBA" id="ARBA00022741"/>
    </source>
</evidence>
<dbReference type="Pfam" id="PF13692">
    <property type="entry name" value="Glyco_trans_1_4"/>
    <property type="match status" value="1"/>
</dbReference>
<accession>F4CR25</accession>
<dbReference type="InterPro" id="IPR014729">
    <property type="entry name" value="Rossmann-like_a/b/a_fold"/>
</dbReference>
<dbReference type="HOGENOM" id="CLU_291162_0_0_11"/>
<dbReference type="InterPro" id="IPR029055">
    <property type="entry name" value="Ntn_hydrolases_N"/>
</dbReference>
<evidence type="ECO:0000313" key="14">
    <source>
        <dbReference type="Proteomes" id="UP000007809"/>
    </source>
</evidence>
<gene>
    <name evidence="13" type="ordered locus">Psed_1849</name>
</gene>
<dbReference type="GO" id="GO:0016757">
    <property type="term" value="F:glycosyltransferase activity"/>
    <property type="evidence" value="ECO:0007669"/>
    <property type="project" value="UniProtKB-KW"/>
</dbReference>
<keyword evidence="4" id="KW-0328">Glycosyltransferase</keyword>
<evidence type="ECO:0000256" key="4">
    <source>
        <dbReference type="ARBA" id="ARBA00022676"/>
    </source>
</evidence>
<dbReference type="GO" id="GO:0005524">
    <property type="term" value="F:ATP binding"/>
    <property type="evidence" value="ECO:0007669"/>
    <property type="project" value="UniProtKB-KW"/>
</dbReference>
<keyword evidence="8" id="KW-0061">Asparagine biosynthesis</keyword>
<dbReference type="Pfam" id="PF00733">
    <property type="entry name" value="Asn_synthase"/>
    <property type="match status" value="1"/>
</dbReference>
<proteinExistence type="inferred from homology"/>
<keyword evidence="9" id="KW-0315">Glutamine amidotransferase</keyword>
<keyword evidence="7" id="KW-0067">ATP-binding</keyword>
<dbReference type="EC" id="6.3.5.4" evidence="3"/>
<dbReference type="GO" id="GO:0005829">
    <property type="term" value="C:cytosol"/>
    <property type="evidence" value="ECO:0007669"/>
    <property type="project" value="TreeGrafter"/>
</dbReference>
<evidence type="ECO:0000256" key="8">
    <source>
        <dbReference type="ARBA" id="ARBA00022888"/>
    </source>
</evidence>
<feature type="region of interest" description="Disordered" evidence="11">
    <location>
        <begin position="181"/>
        <end position="203"/>
    </location>
</feature>
<evidence type="ECO:0000256" key="3">
    <source>
        <dbReference type="ARBA" id="ARBA00012737"/>
    </source>
</evidence>
<dbReference type="AlphaFoldDB" id="F4CR25"/>
<dbReference type="Gene3D" id="3.60.20.10">
    <property type="entry name" value="Glutamine Phosphoribosylpyrophosphate, subunit 1, domain 1"/>
    <property type="match status" value="1"/>
</dbReference>
<keyword evidence="6" id="KW-0547">Nucleotide-binding</keyword>
<dbReference type="InterPro" id="IPR017932">
    <property type="entry name" value="GATase_2_dom"/>
</dbReference>
<keyword evidence="13" id="KW-0436">Ligase</keyword>
<dbReference type="CDD" id="cd00712">
    <property type="entry name" value="AsnB"/>
    <property type="match status" value="1"/>
</dbReference>
<evidence type="ECO:0000256" key="2">
    <source>
        <dbReference type="ARBA" id="ARBA00005752"/>
    </source>
</evidence>
<dbReference type="SUPFAM" id="SSF53756">
    <property type="entry name" value="UDP-Glycosyltransferase/glycogen phosphorylase"/>
    <property type="match status" value="1"/>
</dbReference>
<dbReference type="GO" id="GO:0006529">
    <property type="term" value="P:asparagine biosynthetic process"/>
    <property type="evidence" value="ECO:0007669"/>
    <property type="project" value="UniProtKB-KW"/>
</dbReference>
<feature type="domain" description="Glutamine amidotransferase type-2" evidence="12">
    <location>
        <begin position="404"/>
        <end position="614"/>
    </location>
</feature>
<comment type="similarity">
    <text evidence="2">Belongs to the asparagine synthetase family.</text>
</comment>
<evidence type="ECO:0000256" key="1">
    <source>
        <dbReference type="ARBA" id="ARBA00005187"/>
    </source>
</evidence>
<dbReference type="PANTHER" id="PTHR43284">
    <property type="entry name" value="ASPARAGINE SYNTHETASE (GLUTAMINE-HYDROLYZING)"/>
    <property type="match status" value="1"/>
</dbReference>
<dbReference type="Gene3D" id="3.40.50.2000">
    <property type="entry name" value="Glycogen Phosphorylase B"/>
    <property type="match status" value="2"/>
</dbReference>
<dbReference type="KEGG" id="pdx:Psed_1849"/>
<dbReference type="SUPFAM" id="SSF52402">
    <property type="entry name" value="Adenine nucleotide alpha hydrolases-like"/>
    <property type="match status" value="1"/>
</dbReference>
<evidence type="ECO:0000256" key="11">
    <source>
        <dbReference type="SAM" id="MobiDB-lite"/>
    </source>
</evidence>
<dbReference type="eggNOG" id="COG0367">
    <property type="taxonomic scope" value="Bacteria"/>
</dbReference>
<evidence type="ECO:0000256" key="9">
    <source>
        <dbReference type="ARBA" id="ARBA00022962"/>
    </source>
</evidence>
<feature type="compositionally biased region" description="Low complexity" evidence="11">
    <location>
        <begin position="379"/>
        <end position="394"/>
    </location>
</feature>
<evidence type="ECO:0000313" key="13">
    <source>
        <dbReference type="EMBL" id="AEA24083.1"/>
    </source>
</evidence>
<feature type="compositionally biased region" description="Low complexity" evidence="11">
    <location>
        <begin position="341"/>
        <end position="369"/>
    </location>
</feature>
<dbReference type="GO" id="GO:0004066">
    <property type="term" value="F:asparagine synthase (glutamine-hydrolyzing) activity"/>
    <property type="evidence" value="ECO:0007669"/>
    <property type="project" value="UniProtKB-EC"/>
</dbReference>
<comment type="catalytic activity">
    <reaction evidence="10">
        <text>L-aspartate + L-glutamine + ATP + H2O = L-asparagine + L-glutamate + AMP + diphosphate + H(+)</text>
        <dbReference type="Rhea" id="RHEA:12228"/>
        <dbReference type="ChEBI" id="CHEBI:15377"/>
        <dbReference type="ChEBI" id="CHEBI:15378"/>
        <dbReference type="ChEBI" id="CHEBI:29985"/>
        <dbReference type="ChEBI" id="CHEBI:29991"/>
        <dbReference type="ChEBI" id="CHEBI:30616"/>
        <dbReference type="ChEBI" id="CHEBI:33019"/>
        <dbReference type="ChEBI" id="CHEBI:58048"/>
        <dbReference type="ChEBI" id="CHEBI:58359"/>
        <dbReference type="ChEBI" id="CHEBI:456215"/>
        <dbReference type="EC" id="6.3.5.4"/>
    </reaction>
</comment>
<evidence type="ECO:0000256" key="7">
    <source>
        <dbReference type="ARBA" id="ARBA00022840"/>
    </source>
</evidence>
<evidence type="ECO:0000256" key="10">
    <source>
        <dbReference type="ARBA" id="ARBA00048741"/>
    </source>
</evidence>
<dbReference type="Gene3D" id="3.40.50.620">
    <property type="entry name" value="HUPs"/>
    <property type="match status" value="1"/>
</dbReference>
<dbReference type="InterPro" id="IPR006426">
    <property type="entry name" value="Asn_synth_AEB"/>
</dbReference>
<sequence length="1049" mass="115387">MPGRHVCIVVQNLPVPFDRRVWLECRALAAAGYEVSVVCPKGPGDPSYQELEGVHIFKYRAFPPITRQVMFLAEYAYSIVATLLGLAKAWRRNRFTVVQVCNPPDVLWTAVLPFTLLFGVRMVFDQHDLCPELYESRFESAGSLPYKALVLAERATYALSSHVISTNESYRAVAMRRGRKKPSDVTVVRTGPDPEKMRRREPDASLRHGHRHLLVYIGVMGPQDGVDLAIRAMEHIVHTRGRSDVALTLIGDGDAAPALRALTTELRLDDHVVFTGRAPDDVVKGLMSTADIGLSPDPKNALNDVSTMNKTMEYMAFELPVVASTWWRRRCRPPTPRCTRRPTTSRSTGTRCSRSSTTRSPASTWARSAGAGSRTCWPGATRSRPTSASTTGSSDPEEERPTMCGVAGTYLIPDGDRLTDLMTDAVAHRGPDAAGRWSHRVGAGTVELGHRRLSIVDLSPTGAQPMAADGLVLTYNGELYNAAELRAELEAAGVRFRGTSDTEVLLQAWRRWGTDCLPRLRGMFAFGVFDTATGELFLARDQLGIKPLFVVRRGGGLAFASELKALADAFGGDLHVDETALVASLLYYWVPDSRCAYKEAEKLPPGSWLRVRPDGDVARGTYWSLREVAERAAHEPAPTAAELHEIVADSTRRHLIADVPVATFLSGGLDSSYLTALAARERPGISAYTIGFRAEDAKFEAMPDDLRYARQVAQRYGVRLHEIEIAPDVLEMLPMITRALDEPIGDPAAINTYLICSAAREAGVKVMVSGMGADELFAGYRKHLANRLAVRYQRVPRAVRRPVHAAVDRLPVASATRGYRSVRFAKRFLSFAELGEEAAFRRSYTMYDRGELLDLVSPDLAGAVDDVLTEHADVYTDNELTDHVNRMCLADARLFLPGLNLGYTDRSSMAASTEVRVPFVDVDVVTAAFRARGVQKIVGRSGKTVLKQAATSILPAEIVHRPKGLFSAPLRAWMSRDLAPLVREVVEDGVLVRSGFLRRDAAARLVAEDAAGREDRSKHLWHIVTLEYWYRNATSAGGDLRTAVSGGAR</sequence>
<dbReference type="InterPro" id="IPR001962">
    <property type="entry name" value="Asn_synthase"/>
</dbReference>
<dbReference type="CDD" id="cd03794">
    <property type="entry name" value="GT4_WbuB-like"/>
    <property type="match status" value="1"/>
</dbReference>
<dbReference type="CDD" id="cd01991">
    <property type="entry name" value="Asn_synthase_B_C"/>
    <property type="match status" value="1"/>
</dbReference>
<dbReference type="STRING" id="675635.Psed_1849"/>
<feature type="compositionally biased region" description="Basic and acidic residues" evidence="11">
    <location>
        <begin position="192"/>
        <end position="203"/>
    </location>
</feature>
<dbReference type="PANTHER" id="PTHR43284:SF1">
    <property type="entry name" value="ASPARAGINE SYNTHETASE"/>
    <property type="match status" value="1"/>
</dbReference>
<dbReference type="Pfam" id="PF13537">
    <property type="entry name" value="GATase_7"/>
    <property type="match status" value="1"/>
</dbReference>
<dbReference type="EMBL" id="CP002593">
    <property type="protein sequence ID" value="AEA24083.1"/>
    <property type="molecule type" value="Genomic_DNA"/>
</dbReference>
<name>F4CR25_PSEUX</name>
<keyword evidence="5" id="KW-0808">Transferase</keyword>
<dbReference type="InterPro" id="IPR033738">
    <property type="entry name" value="AsnB_N"/>
</dbReference>
<dbReference type="InterPro" id="IPR051786">
    <property type="entry name" value="ASN_synthetase/amidase"/>
</dbReference>
<dbReference type="Pfam" id="PF13439">
    <property type="entry name" value="Glyco_transf_4"/>
    <property type="match status" value="1"/>
</dbReference>
<dbReference type="eggNOG" id="COG0438">
    <property type="taxonomic scope" value="Bacteria"/>
</dbReference>
<dbReference type="PROSITE" id="PS51278">
    <property type="entry name" value="GATASE_TYPE_2"/>
    <property type="match status" value="1"/>
</dbReference>
<dbReference type="InterPro" id="IPR028098">
    <property type="entry name" value="Glyco_trans_4-like_N"/>
</dbReference>
<organism evidence="13 14">
    <name type="scientific">Pseudonocardia dioxanivorans (strain ATCC 55486 / DSM 44775 / JCM 13855 / CB1190)</name>
    <dbReference type="NCBI Taxonomy" id="675635"/>
    <lineage>
        <taxon>Bacteria</taxon>
        <taxon>Bacillati</taxon>
        <taxon>Actinomycetota</taxon>
        <taxon>Actinomycetes</taxon>
        <taxon>Pseudonocardiales</taxon>
        <taxon>Pseudonocardiaceae</taxon>
        <taxon>Pseudonocardia</taxon>
    </lineage>
</organism>